<dbReference type="PANTHER" id="PTHR43710">
    <property type="entry name" value="2-HYDROXYACYL-COA LYASE"/>
    <property type="match status" value="1"/>
</dbReference>
<reference evidence="19 21" key="1">
    <citation type="journal article" date="2016" name="PLoS ONE">
        <title>Sequence Assembly of Yarrowia lipolytica Strain W29/CLIB89 Shows Transposable Element Diversity.</title>
        <authorList>
            <person name="Magnan C."/>
            <person name="Yu J."/>
            <person name="Chang I."/>
            <person name="Jahn E."/>
            <person name="Kanomata Y."/>
            <person name="Wu J."/>
            <person name="Zeller M."/>
            <person name="Oakes M."/>
            <person name="Baldi P."/>
            <person name="Sandmeyer S."/>
        </authorList>
    </citation>
    <scope>NUCLEOTIDE SEQUENCE [LARGE SCALE GENOMIC DNA]</scope>
    <source>
        <strain evidence="19">CLIB89</strain>
        <strain evidence="21">CLIB89(W29)</strain>
    </source>
</reference>
<evidence type="ECO:0000256" key="13">
    <source>
        <dbReference type="ARBA" id="ARBA00059692"/>
    </source>
</evidence>
<evidence type="ECO:0000313" key="22">
    <source>
        <dbReference type="Proteomes" id="UP000256601"/>
    </source>
</evidence>
<feature type="domain" description="Thiamine pyrophosphate enzyme central" evidence="16">
    <location>
        <begin position="193"/>
        <end position="323"/>
    </location>
</feature>
<dbReference type="GO" id="GO:0005782">
    <property type="term" value="C:peroxisomal matrix"/>
    <property type="evidence" value="ECO:0007669"/>
    <property type="project" value="UniProtKB-SubCell"/>
</dbReference>
<comment type="cofactor">
    <cofactor evidence="2">
        <name>thiamine diphosphate</name>
        <dbReference type="ChEBI" id="CHEBI:58937"/>
    </cofactor>
</comment>
<comment type="function">
    <text evidence="13">Catalyzes a carbon-carbon cleavage reaction; cleaves a 2-hydroxy-3-methylacyl-CoA into formyl-CoA and a 2-methyl-branched fatty aldehyde.</text>
</comment>
<dbReference type="Pfam" id="PF02775">
    <property type="entry name" value="TPP_enzyme_C"/>
    <property type="match status" value="1"/>
</dbReference>
<evidence type="ECO:0000259" key="16">
    <source>
        <dbReference type="Pfam" id="PF00205"/>
    </source>
</evidence>
<dbReference type="FunFam" id="3.40.50.970:FF:000054">
    <property type="entry name" value="Putative 2-hydroxyphytanoyl-CoA lyase"/>
    <property type="match status" value="1"/>
</dbReference>
<dbReference type="Gene3D" id="3.40.50.970">
    <property type="match status" value="2"/>
</dbReference>
<dbReference type="CDD" id="cd02004">
    <property type="entry name" value="TPP_BZL_OCoD_HPCL"/>
    <property type="match status" value="1"/>
</dbReference>
<proteinExistence type="inferred from homology"/>
<evidence type="ECO:0000256" key="11">
    <source>
        <dbReference type="ARBA" id="ARBA00044454"/>
    </source>
</evidence>
<dbReference type="eggNOG" id="KOG1185">
    <property type="taxonomic scope" value="Eukaryota"/>
</dbReference>
<comment type="catalytic activity">
    <reaction evidence="10">
        <text>a 2-hydroxy-3-methyl fatty acyl-CoA = a 2-methyl-branched fatty aldehyde + formyl-CoA</text>
        <dbReference type="Rhea" id="RHEA:25375"/>
        <dbReference type="ChEBI" id="CHEBI:49188"/>
        <dbReference type="ChEBI" id="CHEBI:57376"/>
        <dbReference type="ChEBI" id="CHEBI:58783"/>
        <dbReference type="EC" id="4.1.2.63"/>
    </reaction>
    <physiologicalReaction direction="left-to-right" evidence="10">
        <dbReference type="Rhea" id="RHEA:25376"/>
    </physiologicalReaction>
</comment>
<evidence type="ECO:0000259" key="17">
    <source>
        <dbReference type="Pfam" id="PF02775"/>
    </source>
</evidence>
<dbReference type="AlphaFoldDB" id="A0A1H6Q5B4"/>
<dbReference type="VEuPathDB" id="FungiDB:YALI0_E07315g"/>
<dbReference type="GO" id="GO:0001561">
    <property type="term" value="P:fatty acid alpha-oxidation"/>
    <property type="evidence" value="ECO:0007669"/>
    <property type="project" value="TreeGrafter"/>
</dbReference>
<keyword evidence="5" id="KW-0479">Metal-binding</keyword>
<dbReference type="OrthoDB" id="10006023at2759"/>
<dbReference type="SUPFAM" id="SSF52518">
    <property type="entry name" value="Thiamin diphosphate-binding fold (THDP-binding)"/>
    <property type="match status" value="2"/>
</dbReference>
<dbReference type="EMBL" id="KZ857328">
    <property type="protein sequence ID" value="RDW27781.1"/>
    <property type="molecule type" value="Genomic_DNA"/>
</dbReference>
<evidence type="ECO:0000256" key="4">
    <source>
        <dbReference type="ARBA" id="ARBA00007812"/>
    </source>
</evidence>
<dbReference type="KEGG" id="yli:2912435"/>
<keyword evidence="7 15" id="KW-0786">Thiamine pyrophosphate</keyword>
<evidence type="ECO:0000256" key="3">
    <source>
        <dbReference type="ARBA" id="ARBA00004253"/>
    </source>
</evidence>
<dbReference type="Proteomes" id="UP000182444">
    <property type="component" value="Chromosome 1E"/>
</dbReference>
<dbReference type="InterPro" id="IPR011766">
    <property type="entry name" value="TPP_enzyme_TPP-bd"/>
</dbReference>
<evidence type="ECO:0000313" key="19">
    <source>
        <dbReference type="EMBL" id="AOW05074.1"/>
    </source>
</evidence>
<dbReference type="VEuPathDB" id="FungiDB:YALI1_E08709g"/>
<dbReference type="GO" id="GO:0106359">
    <property type="term" value="F:2-hydroxyacyl-CoA lyase activity"/>
    <property type="evidence" value="ECO:0007669"/>
    <property type="project" value="UniProtKB-EC"/>
</dbReference>
<evidence type="ECO:0000313" key="21">
    <source>
        <dbReference type="Proteomes" id="UP000182444"/>
    </source>
</evidence>
<dbReference type="CDD" id="cd07035">
    <property type="entry name" value="TPP_PYR_POX_like"/>
    <property type="match status" value="1"/>
</dbReference>
<dbReference type="InterPro" id="IPR029035">
    <property type="entry name" value="DHS-like_NAD/FAD-binding_dom"/>
</dbReference>
<organism evidence="19 21">
    <name type="scientific">Yarrowia lipolytica</name>
    <name type="common">Candida lipolytica</name>
    <dbReference type="NCBI Taxonomy" id="4952"/>
    <lineage>
        <taxon>Eukaryota</taxon>
        <taxon>Fungi</taxon>
        <taxon>Dikarya</taxon>
        <taxon>Ascomycota</taxon>
        <taxon>Saccharomycotina</taxon>
        <taxon>Dipodascomycetes</taxon>
        <taxon>Dipodascales</taxon>
        <taxon>Dipodascales incertae sedis</taxon>
        <taxon>Yarrowia</taxon>
    </lineage>
</organism>
<reference evidence="20 22" key="2">
    <citation type="submission" date="2018-07" db="EMBL/GenBank/DDBJ databases">
        <title>Draft Genome Assemblies for Five Robust Yarrowia lipolytica Strains Exhibiting High Lipid Production and Pentose Sugar Utilization and Sugar Alcohol Secretion from Undetoxified Lignocellulosic Biomass Hydrolysates.</title>
        <authorList>
            <consortium name="DOE Joint Genome Institute"/>
            <person name="Walker C."/>
            <person name="Ryu S."/>
            <person name="Na H."/>
            <person name="Zane M."/>
            <person name="LaButti K."/>
            <person name="Lipzen A."/>
            <person name="Haridas S."/>
            <person name="Barry K."/>
            <person name="Grigoriev I.V."/>
            <person name="Quarterman J."/>
            <person name="Slininger P."/>
            <person name="Dien B."/>
            <person name="Trinh C.T."/>
        </authorList>
    </citation>
    <scope>NUCLEOTIDE SEQUENCE [LARGE SCALE GENOMIC DNA]</scope>
    <source>
        <strain evidence="20 22">YB392</strain>
    </source>
</reference>
<evidence type="ECO:0000256" key="15">
    <source>
        <dbReference type="RuleBase" id="RU362132"/>
    </source>
</evidence>
<comment type="subcellular location">
    <subcellularLocation>
        <location evidence="3">Peroxisome matrix</location>
    </subcellularLocation>
</comment>
<keyword evidence="8" id="KW-0576">Peroxisome</keyword>
<keyword evidence="9" id="KW-0456">Lyase</keyword>
<dbReference type="RefSeq" id="XP_503660.1">
    <property type="nucleotide sequence ID" value="XM_503660.1"/>
</dbReference>
<accession>A0A1H6Q5B4</accession>
<dbReference type="InterPro" id="IPR000399">
    <property type="entry name" value="TPP-bd_CS"/>
</dbReference>
<gene>
    <name evidence="20" type="ORF">B0I71DRAFT_128501</name>
    <name evidence="19" type="ORF">YALI1_E08709g</name>
</gene>
<protein>
    <recommendedName>
        <fullName evidence="14">2-hydroxyacyl-CoA lyase</fullName>
        <ecNumber evidence="12">4.1.2.63</ecNumber>
    </recommendedName>
</protein>
<evidence type="ECO:0000256" key="1">
    <source>
        <dbReference type="ARBA" id="ARBA00001946"/>
    </source>
</evidence>
<evidence type="ECO:0000256" key="2">
    <source>
        <dbReference type="ARBA" id="ARBA00001964"/>
    </source>
</evidence>
<evidence type="ECO:0000256" key="7">
    <source>
        <dbReference type="ARBA" id="ARBA00023052"/>
    </source>
</evidence>
<comment type="cofactor">
    <cofactor evidence="1">
        <name>Mg(2+)</name>
        <dbReference type="ChEBI" id="CHEBI:18420"/>
    </cofactor>
</comment>
<name>A0A1H6Q5B4_YARLL</name>
<dbReference type="SUPFAM" id="SSF52467">
    <property type="entry name" value="DHS-like NAD/FAD-binding domain"/>
    <property type="match status" value="1"/>
</dbReference>
<dbReference type="GeneID" id="2912435"/>
<keyword evidence="6" id="KW-0460">Magnesium</keyword>
<dbReference type="InterPro" id="IPR029061">
    <property type="entry name" value="THDP-binding"/>
</dbReference>
<dbReference type="Proteomes" id="UP000256601">
    <property type="component" value="Unassembled WGS sequence"/>
</dbReference>
<dbReference type="InterPro" id="IPR012001">
    <property type="entry name" value="Thiamin_PyroP_enz_TPP-bd_dom"/>
</dbReference>
<dbReference type="InterPro" id="IPR045025">
    <property type="entry name" value="HACL1-like"/>
</dbReference>
<sequence>MNGSQVIAESLVQLGVEHIFGIVGIPVIEVADACIARGIKFIGFRNEQSASYAASIYGYLSGKPGVCLTVGGPGVLHALAGVGNAQSNCFPLLLLAGSVDVHNTHKGGFQELDQVAAVTEYTKFAARPSSTDALPFLLEKAYRTAYFGRPGATYVDLPANIIQSKDNDQVSFGVLQRLRNVPAPRSAGDPAKIAEAAALIRASKFPLLVIGKGAAYAKAEPTIRRFQESTNIQFLPTPMGKGVISDSNPGNMSACRSQALKNADVVILVGTRLNWILHYGDAPKYSENTKFIHIDVCAEELGNNAGQAELGILGDASLVIGQLEDVLKGWKSPALAPEIAAKREKNVQNATKKEADHSVPLKYFGVFASIQKTIAEIAKDRKLVIVSEGANTMDNSRSVFGHVEPRTRLDAGTNATMGVGLGYAIAAKAYDPKSLVVAVEGDSAFGFSAIEVETAVRDNLPMVIYVMNNSGIYHGVDPARYTDGQPLPSTALSLDTRYDVLAESLGAKGYFVKNIEELEVATKSAVQSNRVCVINVIIESGKDQKLEFGWMASEKKKEKSKL</sequence>
<dbReference type="InterPro" id="IPR012000">
    <property type="entry name" value="Thiamin_PyroP_enz_cen_dom"/>
</dbReference>
<evidence type="ECO:0000313" key="20">
    <source>
        <dbReference type="EMBL" id="RDW27781.1"/>
    </source>
</evidence>
<comment type="catalytic activity">
    <reaction evidence="11">
        <text>an (R)-2-hydroxy-long-chain-fatty acyl-CoA = a long-chain fatty aldehyde + formyl-CoA</text>
        <dbReference type="Rhea" id="RHEA:67444"/>
        <dbReference type="ChEBI" id="CHEBI:17176"/>
        <dbReference type="ChEBI" id="CHEBI:57376"/>
        <dbReference type="ChEBI" id="CHEBI:170012"/>
        <dbReference type="EC" id="4.1.2.63"/>
    </reaction>
    <physiologicalReaction direction="left-to-right" evidence="11">
        <dbReference type="Rhea" id="RHEA:67445"/>
    </physiologicalReaction>
</comment>
<dbReference type="EMBL" id="CP017557">
    <property type="protein sequence ID" value="AOW05074.1"/>
    <property type="molecule type" value="Genomic_DNA"/>
</dbReference>
<dbReference type="OMA" id="PGPYGCL"/>
<evidence type="ECO:0000259" key="18">
    <source>
        <dbReference type="Pfam" id="PF02776"/>
    </source>
</evidence>
<evidence type="ECO:0000256" key="14">
    <source>
        <dbReference type="ARBA" id="ARBA00070390"/>
    </source>
</evidence>
<dbReference type="GO" id="GO:0000287">
    <property type="term" value="F:magnesium ion binding"/>
    <property type="evidence" value="ECO:0007669"/>
    <property type="project" value="InterPro"/>
</dbReference>
<dbReference type="PANTHER" id="PTHR43710:SF2">
    <property type="entry name" value="2-HYDROXYACYL-COA LYASE 1"/>
    <property type="match status" value="1"/>
</dbReference>
<feature type="domain" description="Thiamine pyrophosphate enzyme N-terminal TPP-binding" evidence="18">
    <location>
        <begin position="1"/>
        <end position="116"/>
    </location>
</feature>
<evidence type="ECO:0000256" key="9">
    <source>
        <dbReference type="ARBA" id="ARBA00023239"/>
    </source>
</evidence>
<evidence type="ECO:0000256" key="6">
    <source>
        <dbReference type="ARBA" id="ARBA00022842"/>
    </source>
</evidence>
<feature type="domain" description="Thiamine pyrophosphate enzyme TPP-binding" evidence="17">
    <location>
        <begin position="399"/>
        <end position="536"/>
    </location>
</feature>
<dbReference type="FunFam" id="3.40.50.970:FF:000044">
    <property type="entry name" value="Putative acetolactate synthase IlvG"/>
    <property type="match status" value="1"/>
</dbReference>
<evidence type="ECO:0000256" key="5">
    <source>
        <dbReference type="ARBA" id="ARBA00022723"/>
    </source>
</evidence>
<dbReference type="Pfam" id="PF00205">
    <property type="entry name" value="TPP_enzyme_M"/>
    <property type="match status" value="1"/>
</dbReference>
<dbReference type="GO" id="GO:0030976">
    <property type="term" value="F:thiamine pyrophosphate binding"/>
    <property type="evidence" value="ECO:0007669"/>
    <property type="project" value="InterPro"/>
</dbReference>
<comment type="similarity">
    <text evidence="4 15">Belongs to the TPP enzyme family.</text>
</comment>
<evidence type="ECO:0000256" key="10">
    <source>
        <dbReference type="ARBA" id="ARBA00044451"/>
    </source>
</evidence>
<dbReference type="Pfam" id="PF02776">
    <property type="entry name" value="TPP_enzyme_N"/>
    <property type="match status" value="1"/>
</dbReference>
<dbReference type="PROSITE" id="PS00187">
    <property type="entry name" value="TPP_ENZYMES"/>
    <property type="match status" value="1"/>
</dbReference>
<dbReference type="Gene3D" id="3.40.50.1220">
    <property type="entry name" value="TPP-binding domain"/>
    <property type="match status" value="1"/>
</dbReference>
<evidence type="ECO:0000256" key="12">
    <source>
        <dbReference type="ARBA" id="ARBA00044518"/>
    </source>
</evidence>
<dbReference type="EC" id="4.1.2.63" evidence="12"/>
<evidence type="ECO:0000256" key="8">
    <source>
        <dbReference type="ARBA" id="ARBA00023140"/>
    </source>
</evidence>